<dbReference type="Gene3D" id="3.50.50.100">
    <property type="match status" value="1"/>
</dbReference>
<dbReference type="PANTHER" id="PTHR43735:SF3">
    <property type="entry name" value="FERROPTOSIS SUPPRESSOR PROTEIN 1"/>
    <property type="match status" value="1"/>
</dbReference>
<evidence type="ECO:0000259" key="6">
    <source>
        <dbReference type="Pfam" id="PF07992"/>
    </source>
</evidence>
<evidence type="ECO:0000313" key="8">
    <source>
        <dbReference type="Proteomes" id="UP000288805"/>
    </source>
</evidence>
<dbReference type="GO" id="GO:0016491">
    <property type="term" value="F:oxidoreductase activity"/>
    <property type="evidence" value="ECO:0007669"/>
    <property type="project" value="UniProtKB-KW"/>
</dbReference>
<comment type="function">
    <text evidence="5">Putative FAD-dependent oxidoreductase.</text>
</comment>
<dbReference type="Pfam" id="PF07992">
    <property type="entry name" value="Pyr_redox_2"/>
    <property type="match status" value="1"/>
</dbReference>
<organism evidence="7 8">
    <name type="scientific">Vitis vinifera</name>
    <name type="common">Grape</name>
    <dbReference type="NCBI Taxonomy" id="29760"/>
    <lineage>
        <taxon>Eukaryota</taxon>
        <taxon>Viridiplantae</taxon>
        <taxon>Streptophyta</taxon>
        <taxon>Embryophyta</taxon>
        <taxon>Tracheophyta</taxon>
        <taxon>Spermatophyta</taxon>
        <taxon>Magnoliopsida</taxon>
        <taxon>eudicotyledons</taxon>
        <taxon>Gunneridae</taxon>
        <taxon>Pentapetalae</taxon>
        <taxon>rosids</taxon>
        <taxon>Vitales</taxon>
        <taxon>Vitaceae</taxon>
        <taxon>Viteae</taxon>
        <taxon>Vitis</taxon>
    </lineage>
</organism>
<dbReference type="InterPro" id="IPR036188">
    <property type="entry name" value="FAD/NAD-bd_sf"/>
</dbReference>
<gene>
    <name evidence="7" type="primary">aifA_0</name>
    <name evidence="7" type="ORF">CK203_054206</name>
</gene>
<keyword evidence="2" id="KW-0285">Flavoprotein</keyword>
<feature type="domain" description="FAD/NAD(P)-binding" evidence="6">
    <location>
        <begin position="62"/>
        <end position="320"/>
    </location>
</feature>
<comment type="caution">
    <text evidence="7">The sequence shown here is derived from an EMBL/GenBank/DDBJ whole genome shotgun (WGS) entry which is preliminary data.</text>
</comment>
<reference evidence="7 8" key="1">
    <citation type="journal article" date="2018" name="PLoS Genet.">
        <title>Population sequencing reveals clonal diversity and ancestral inbreeding in the grapevine cultivar Chardonnay.</title>
        <authorList>
            <person name="Roach M.J."/>
            <person name="Johnson D.L."/>
            <person name="Bohlmann J."/>
            <person name="van Vuuren H.J."/>
            <person name="Jones S.J."/>
            <person name="Pretorius I.S."/>
            <person name="Schmidt S.A."/>
            <person name="Borneman A.R."/>
        </authorList>
    </citation>
    <scope>NUCLEOTIDE SEQUENCE [LARGE SCALE GENOMIC DNA]</scope>
    <source>
        <strain evidence="8">cv. Chardonnay</strain>
        <tissue evidence="7">Leaf</tissue>
    </source>
</reference>
<sequence length="464" mass="51417">MGKCIIIGKFNEDQVLEEYAQKIPSPSNRVDFASLHLFPAIVSEFGGVDNMDTELMNLKNRRVVVIGGGVAGSLLAKSLQFHADVTLLDPKEYFEIPWASLRAMVEPSFAEGSVINHRDYLTNGRIITSRAINVTDKEVLTAEGRALVYDYLVIATGHLYSVPRTRTERLSQYETENEKIRSAGSILIIGGGPTGVELTGEIAVDFPEKEVTLVHNGSRLMQFIGPKASNKTLDWLRSKRVEVKLEQSVNLNSVSDGSRTYQTSAGETIEADCHFLCTGSPLGSAWLKETFLKDKLDIHGRLMVDKNLRVKDHSNIFAIGILPIFQQLWPNFGKPSQHHQSFGNKTLLREESVESLAEKALLGLNINNYKPKEIKQGYPAQKHAEVVATNLKLLMGGGKESKMATYEPQSMKAIVSVSLGRREAVAQLPFTTTIGHIPGMIKSRDLFVGKTRKRIGLDPHIVHE</sequence>
<evidence type="ECO:0000256" key="2">
    <source>
        <dbReference type="ARBA" id="ARBA00022630"/>
    </source>
</evidence>
<dbReference type="AlphaFoldDB" id="A0A438HGN5"/>
<dbReference type="PANTHER" id="PTHR43735">
    <property type="entry name" value="APOPTOSIS-INDUCING FACTOR 1"/>
    <property type="match status" value="1"/>
</dbReference>
<evidence type="ECO:0000256" key="1">
    <source>
        <dbReference type="ARBA" id="ARBA00006442"/>
    </source>
</evidence>
<name>A0A438HGN5_VITVI</name>
<dbReference type="EMBL" id="QGNW01000226">
    <property type="protein sequence ID" value="RVW83519.1"/>
    <property type="molecule type" value="Genomic_DNA"/>
</dbReference>
<dbReference type="Proteomes" id="UP000288805">
    <property type="component" value="Unassembled WGS sequence"/>
</dbReference>
<protein>
    <submittedName>
        <fullName evidence="7">Apoptosis-inducing factor-like A</fullName>
    </submittedName>
</protein>
<evidence type="ECO:0000256" key="5">
    <source>
        <dbReference type="ARBA" id="ARBA00057036"/>
    </source>
</evidence>
<evidence type="ECO:0000256" key="4">
    <source>
        <dbReference type="ARBA" id="ARBA00023002"/>
    </source>
</evidence>
<comment type="similarity">
    <text evidence="1">Belongs to the FAD-dependent oxidoreductase family.</text>
</comment>
<accession>A0A438HGN5</accession>
<evidence type="ECO:0000313" key="7">
    <source>
        <dbReference type="EMBL" id="RVW83519.1"/>
    </source>
</evidence>
<proteinExistence type="inferred from homology"/>
<keyword evidence="4" id="KW-0560">Oxidoreductase</keyword>
<dbReference type="FunFam" id="3.50.50.100:FF:000006">
    <property type="entry name" value="apoptosis-inducing factor 2"/>
    <property type="match status" value="1"/>
</dbReference>
<keyword evidence="3" id="KW-0274">FAD</keyword>
<dbReference type="SUPFAM" id="SSF51905">
    <property type="entry name" value="FAD/NAD(P)-binding domain"/>
    <property type="match status" value="1"/>
</dbReference>
<dbReference type="InterPro" id="IPR023753">
    <property type="entry name" value="FAD/NAD-binding_dom"/>
</dbReference>
<evidence type="ECO:0000256" key="3">
    <source>
        <dbReference type="ARBA" id="ARBA00022827"/>
    </source>
</evidence>